<organism evidence="3 4">
    <name type="scientific">Fischerella muscicola CCMEE 5323</name>
    <dbReference type="NCBI Taxonomy" id="2019572"/>
    <lineage>
        <taxon>Bacteria</taxon>
        <taxon>Bacillati</taxon>
        <taxon>Cyanobacteriota</taxon>
        <taxon>Cyanophyceae</taxon>
        <taxon>Nostocales</taxon>
        <taxon>Hapalosiphonaceae</taxon>
        <taxon>Fischerella</taxon>
    </lineage>
</organism>
<evidence type="ECO:0000313" key="4">
    <source>
        <dbReference type="Proteomes" id="UP000235036"/>
    </source>
</evidence>
<dbReference type="Pfam" id="PF14218">
    <property type="entry name" value="COP23"/>
    <property type="match status" value="1"/>
</dbReference>
<dbReference type="Proteomes" id="UP000235036">
    <property type="component" value="Unassembled WGS sequence"/>
</dbReference>
<comment type="caution">
    <text evidence="3">The sequence shown here is derived from an EMBL/GenBank/DDBJ whole genome shotgun (WGS) entry which is preliminary data.</text>
</comment>
<keyword evidence="2" id="KW-0732">Signal</keyword>
<evidence type="ECO:0000256" key="2">
    <source>
        <dbReference type="SAM" id="SignalP"/>
    </source>
</evidence>
<protein>
    <recommendedName>
        <fullName evidence="5">Circadian oscillating protein COP23</fullName>
    </recommendedName>
</protein>
<sequence length="265" mass="28621">MSSRILKLIAASGLGLTVFVGNAIASAQVGDVVVPTQPANGTSTTTSSSNTTTSTSTTYSTNARFSCQNYNGQYTVMYQPESQPGQFFPWATPQRLGGGWDEYKRCATIAQRLESYRPDGLTELRNATQNGYNVLCVTSEANPACRIVLTVPPGYDPYNVRNSVFQNLISADNGQQTIAVNTYSSRNSGGSQVEQIYNQARTIFGGGNNNTRTSKGPVNLKPFLDQKDGGTGSQLKKGVAIKTQTQTQTQTRTQSGTRLNPRNFK</sequence>
<feature type="compositionally biased region" description="Low complexity" evidence="1">
    <location>
        <begin position="243"/>
        <end position="254"/>
    </location>
</feature>
<feature type="compositionally biased region" description="Polar residues" evidence="1">
    <location>
        <begin position="255"/>
        <end position="265"/>
    </location>
</feature>
<evidence type="ECO:0000256" key="1">
    <source>
        <dbReference type="SAM" id="MobiDB-lite"/>
    </source>
</evidence>
<keyword evidence="4" id="KW-1185">Reference proteome</keyword>
<dbReference type="InterPro" id="IPR025478">
    <property type="entry name" value="COP23"/>
</dbReference>
<feature type="chain" id="PRO_5014672617" description="Circadian oscillating protein COP23" evidence="2">
    <location>
        <begin position="28"/>
        <end position="265"/>
    </location>
</feature>
<feature type="compositionally biased region" description="Low complexity" evidence="1">
    <location>
        <begin position="42"/>
        <end position="58"/>
    </location>
</feature>
<reference evidence="3 4" key="1">
    <citation type="submission" date="2017-08" db="EMBL/GenBank/DDBJ databases">
        <title>Genomes of Fischerella (Mastigocladus) sp. strains.</title>
        <authorList>
            <person name="Miller S.R."/>
        </authorList>
    </citation>
    <scope>NUCLEOTIDE SEQUENCE [LARGE SCALE GENOMIC DNA]</scope>
    <source>
        <strain evidence="3 4">CCMEE 5323</strain>
    </source>
</reference>
<feature type="region of interest" description="Disordered" evidence="1">
    <location>
        <begin position="39"/>
        <end position="58"/>
    </location>
</feature>
<feature type="signal peptide" evidence="2">
    <location>
        <begin position="1"/>
        <end position="27"/>
    </location>
</feature>
<dbReference type="RefSeq" id="WP_016866669.1">
    <property type="nucleotide sequence ID" value="NZ_CAWNVR010000263.1"/>
</dbReference>
<feature type="region of interest" description="Disordered" evidence="1">
    <location>
        <begin position="224"/>
        <end position="265"/>
    </location>
</feature>
<evidence type="ECO:0000313" key="3">
    <source>
        <dbReference type="EMBL" id="PLZ91376.1"/>
    </source>
</evidence>
<name>A0A2N6K4W8_FISMU</name>
<evidence type="ECO:0008006" key="5">
    <source>
        <dbReference type="Google" id="ProtNLM"/>
    </source>
</evidence>
<accession>A0A2N6K4W8</accession>
<dbReference type="AlphaFoldDB" id="A0A2N6K4W8"/>
<dbReference type="EMBL" id="NRQW01000177">
    <property type="protein sequence ID" value="PLZ91376.1"/>
    <property type="molecule type" value="Genomic_DNA"/>
</dbReference>
<proteinExistence type="predicted"/>
<gene>
    <name evidence="3" type="ORF">CEN44_08750</name>
</gene>